<proteinExistence type="predicted"/>
<organism evidence="1 2">
    <name type="scientific">Halogranum salarium B-1</name>
    <dbReference type="NCBI Taxonomy" id="1210908"/>
    <lineage>
        <taxon>Archaea</taxon>
        <taxon>Methanobacteriati</taxon>
        <taxon>Methanobacteriota</taxon>
        <taxon>Stenosarchaea group</taxon>
        <taxon>Halobacteria</taxon>
        <taxon>Halobacteriales</taxon>
        <taxon>Haloferacaceae</taxon>
    </lineage>
</organism>
<dbReference type="RefSeq" id="WP_009375096.1">
    <property type="nucleotide sequence ID" value="NZ_ALJD01000006.1"/>
</dbReference>
<dbReference type="AlphaFoldDB" id="J3JFE3"/>
<protein>
    <submittedName>
        <fullName evidence="1">Triphosphoribosyl-dephospho-CoA synthetase</fullName>
    </submittedName>
</protein>
<sequence>MSDAGVERDFSPAEHAELALLLEVAGTPKPGNVDRSHDLDDLRFEHFLAGSVGSRRGLQLAEDGAPVGEAFERGVGGMSQQRGGNTQFGCLLLLVPLVKAAATGDVTQSGVTDVVASTTVDDAANFYRAFEHVDVAVGDPPEDAGALDVRRGSEAIPTLDARGLTFYDVMELSAERDGNAREWTGGFRRTFAAAESILADEGSILDRTSRAFLDLLASEPDTLVATQHGTEVAAEVSRLAGDAQGDPEEVEKLADALVSEGINPGTTADITAAALFVALERGVAV</sequence>
<comment type="caution">
    <text evidence="1">The sequence shown here is derived from an EMBL/GenBank/DDBJ whole genome shotgun (WGS) entry which is preliminary data.</text>
</comment>
<dbReference type="PANTHER" id="PTHR42280">
    <property type="entry name" value="CITG FAMILY PROTEIN"/>
    <property type="match status" value="1"/>
</dbReference>
<dbReference type="OrthoDB" id="85890at2157"/>
<reference evidence="1 2" key="1">
    <citation type="journal article" date="2012" name="J. Bacteriol.">
        <title>Draft Genome Sequence of the Extremely Halophilic Archaeon Halogranum salarium B-1T.</title>
        <authorList>
            <person name="Kim K.K."/>
            <person name="Lee K.C."/>
            <person name="Lee J.S."/>
        </authorList>
    </citation>
    <scope>NUCLEOTIDE SEQUENCE [LARGE SCALE GENOMIC DNA]</scope>
    <source>
        <strain evidence="1 2">B-1</strain>
    </source>
</reference>
<accession>J3JFE3</accession>
<dbReference type="Proteomes" id="UP000007813">
    <property type="component" value="Unassembled WGS sequence"/>
</dbReference>
<gene>
    <name evidence="1" type="ORF">HSB1_25900</name>
</gene>
<dbReference type="PATRIC" id="fig|1210908.3.peg.2480"/>
<name>J3JFE3_9EURY</name>
<dbReference type="eggNOG" id="arCOG04238">
    <property type="taxonomic scope" value="Archaea"/>
</dbReference>
<evidence type="ECO:0000313" key="2">
    <source>
        <dbReference type="Proteomes" id="UP000007813"/>
    </source>
</evidence>
<dbReference type="GO" id="GO:0005524">
    <property type="term" value="F:ATP binding"/>
    <property type="evidence" value="ECO:0007669"/>
    <property type="project" value="InterPro"/>
</dbReference>
<evidence type="ECO:0000313" key="1">
    <source>
        <dbReference type="EMBL" id="EJN59169.1"/>
    </source>
</evidence>
<dbReference type="InterPro" id="IPR002736">
    <property type="entry name" value="CitG"/>
</dbReference>
<dbReference type="EMBL" id="ALJD01000006">
    <property type="protein sequence ID" value="EJN59169.1"/>
    <property type="molecule type" value="Genomic_DNA"/>
</dbReference>
<dbReference type="Pfam" id="PF01874">
    <property type="entry name" value="CitG"/>
    <property type="match status" value="1"/>
</dbReference>
<dbReference type="GO" id="GO:0046917">
    <property type="term" value="F:triphosphoribosyl-dephospho-CoA synthase activity"/>
    <property type="evidence" value="ECO:0007669"/>
    <property type="project" value="InterPro"/>
</dbReference>
<dbReference type="PANTHER" id="PTHR42280:SF1">
    <property type="entry name" value="CITG FAMILY PROTEIN"/>
    <property type="match status" value="1"/>
</dbReference>
<dbReference type="Gene3D" id="1.10.4200.10">
    <property type="entry name" value="Triphosphoribosyl-dephospho-CoA protein"/>
    <property type="match status" value="1"/>
</dbReference>